<dbReference type="FunFam" id="2.30.29.30:FF:000028">
    <property type="entry name" value="Talin 2"/>
    <property type="match status" value="1"/>
</dbReference>
<dbReference type="STRING" id="33528.ENSGAFP00000013723"/>
<dbReference type="InterPro" id="IPR014352">
    <property type="entry name" value="FERM/acyl-CoA-bd_prot_sf"/>
</dbReference>
<keyword evidence="6" id="KW-0597">Phosphoprotein</keyword>
<keyword evidence="5" id="KW-0963">Cytoplasm</keyword>
<dbReference type="FunFam" id="1.20.1420.10:FF:000002">
    <property type="entry name" value="Talin 2"/>
    <property type="match status" value="1"/>
</dbReference>
<keyword evidence="7" id="KW-0965">Cell junction</keyword>
<dbReference type="GO" id="GO:0005886">
    <property type="term" value="C:plasma membrane"/>
    <property type="evidence" value="ECO:0007669"/>
    <property type="project" value="UniProtKB-SubCell"/>
</dbReference>
<dbReference type="SMART" id="SM01244">
    <property type="entry name" value="IRS"/>
    <property type="match status" value="1"/>
</dbReference>
<dbReference type="Pfam" id="PF16511">
    <property type="entry name" value="FERM_f0"/>
    <property type="match status" value="1"/>
</dbReference>
<dbReference type="Pfam" id="PF09141">
    <property type="entry name" value="Talin_middle"/>
    <property type="match status" value="1"/>
</dbReference>
<accession>A0A315W0D2</accession>
<evidence type="ECO:0000256" key="7">
    <source>
        <dbReference type="ARBA" id="ARBA00022949"/>
    </source>
</evidence>
<dbReference type="FunFam" id="1.20.120.230:FF:000003">
    <property type="entry name" value="Talin 2"/>
    <property type="match status" value="1"/>
</dbReference>
<feature type="coiled-coil region" evidence="10">
    <location>
        <begin position="1324"/>
        <end position="1351"/>
    </location>
</feature>
<dbReference type="EMBL" id="NHOQ01000682">
    <property type="protein sequence ID" value="PWA29061.1"/>
    <property type="molecule type" value="Genomic_DNA"/>
</dbReference>
<dbReference type="InterPro" id="IPR057346">
    <property type="entry name" value="Talin1/2_VBS2"/>
</dbReference>
<dbReference type="PROSITE" id="PS50057">
    <property type="entry name" value="FERM_3"/>
    <property type="match status" value="1"/>
</dbReference>
<dbReference type="Pfam" id="PF21896">
    <property type="entry name" value="Talin_IBS2B"/>
    <property type="match status" value="3"/>
</dbReference>
<dbReference type="InterPro" id="IPR049108">
    <property type="entry name" value="Talin_R4"/>
</dbReference>
<dbReference type="InterPro" id="IPR015224">
    <property type="entry name" value="Talin_cent"/>
</dbReference>
<dbReference type="InterPro" id="IPR054082">
    <property type="entry name" value="Talin_IBS2B"/>
</dbReference>
<dbReference type="GO" id="GO:0030036">
    <property type="term" value="P:actin cytoskeleton organization"/>
    <property type="evidence" value="ECO:0007669"/>
    <property type="project" value="TreeGrafter"/>
</dbReference>
<dbReference type="SMART" id="SM00295">
    <property type="entry name" value="B41"/>
    <property type="match status" value="1"/>
</dbReference>
<evidence type="ECO:0000256" key="5">
    <source>
        <dbReference type="ARBA" id="ARBA00022490"/>
    </source>
</evidence>
<dbReference type="Gene3D" id="3.10.20.90">
    <property type="entry name" value="Phosphatidylinositol 3-kinase Catalytic Subunit, Chain A, domain 1"/>
    <property type="match status" value="2"/>
</dbReference>
<dbReference type="FunFam" id="1.20.120.230:FF:000004">
    <property type="entry name" value="Talin 2"/>
    <property type="match status" value="1"/>
</dbReference>
<dbReference type="FunFam" id="1.20.120.230:FF:000009">
    <property type="entry name" value="Talin 2"/>
    <property type="match status" value="1"/>
</dbReference>
<dbReference type="Gene3D" id="1.20.1420.10">
    <property type="entry name" value="Talin, central domain"/>
    <property type="match status" value="7"/>
</dbReference>
<dbReference type="InterPro" id="IPR037438">
    <property type="entry name" value="Talin1/2-RS"/>
</dbReference>
<dbReference type="InterPro" id="IPR036723">
    <property type="entry name" value="Alpha-catenin/vinculin-like_sf"/>
</dbReference>
<dbReference type="FunFam" id="3.10.20.90:FF:000028">
    <property type="entry name" value="Talin 2"/>
    <property type="match status" value="1"/>
</dbReference>
<evidence type="ECO:0000256" key="4">
    <source>
        <dbReference type="ARBA" id="ARBA00022475"/>
    </source>
</evidence>
<dbReference type="Pfam" id="PF08913">
    <property type="entry name" value="VBS"/>
    <property type="match status" value="1"/>
</dbReference>
<comment type="subcellular location">
    <subcellularLocation>
        <location evidence="2">Cell junction</location>
        <location evidence="2">Focal adhesion</location>
    </subcellularLocation>
    <subcellularLocation>
        <location evidence="3">Cell membrane</location>
        <topology evidence="3">Peripheral membrane protein</topology>
        <orientation evidence="3">Cytoplasmic side</orientation>
    </subcellularLocation>
    <subcellularLocation>
        <location evidence="1">Cytoplasm</location>
        <location evidence="1">Cytoskeleton</location>
    </subcellularLocation>
</comment>
<dbReference type="InterPro" id="IPR032425">
    <property type="entry name" value="FERM_f0"/>
</dbReference>
<dbReference type="GO" id="GO:0005200">
    <property type="term" value="F:structural constituent of cytoskeleton"/>
    <property type="evidence" value="ECO:0007669"/>
    <property type="project" value="InterPro"/>
</dbReference>
<evidence type="ECO:0000256" key="6">
    <source>
        <dbReference type="ARBA" id="ARBA00022553"/>
    </source>
</evidence>
<keyword evidence="9" id="KW-0206">Cytoskeleton</keyword>
<dbReference type="GO" id="GO:0005178">
    <property type="term" value="F:integrin binding"/>
    <property type="evidence" value="ECO:0007669"/>
    <property type="project" value="TreeGrafter"/>
</dbReference>
<keyword evidence="4" id="KW-1003">Cell membrane</keyword>
<name>A0A315W0D2_GAMAF</name>
<evidence type="ECO:0000313" key="15">
    <source>
        <dbReference type="Proteomes" id="UP000250572"/>
    </source>
</evidence>
<dbReference type="GO" id="GO:0001726">
    <property type="term" value="C:ruffle"/>
    <property type="evidence" value="ECO:0007669"/>
    <property type="project" value="InterPro"/>
</dbReference>
<dbReference type="Pfam" id="PF21865">
    <property type="entry name" value="TLN1-like_RS"/>
    <property type="match status" value="3"/>
</dbReference>
<evidence type="ECO:0000256" key="2">
    <source>
        <dbReference type="ARBA" id="ARBA00004246"/>
    </source>
</evidence>
<dbReference type="InterPro" id="IPR035963">
    <property type="entry name" value="FERM_2"/>
</dbReference>
<dbReference type="PANTHER" id="PTHR19981">
    <property type="entry name" value="TALIN"/>
    <property type="match status" value="1"/>
</dbReference>
<dbReference type="InterPro" id="IPR054060">
    <property type="entry name" value="TLN1-like_RS"/>
</dbReference>
<dbReference type="FunFam" id="1.20.1420.10:FF:000001">
    <property type="entry name" value="Talin 2"/>
    <property type="match status" value="1"/>
</dbReference>
<keyword evidence="10" id="KW-0175">Coiled coil</keyword>
<evidence type="ECO:0000313" key="14">
    <source>
        <dbReference type="EMBL" id="PWA29061.1"/>
    </source>
</evidence>
<feature type="coiled-coil region" evidence="10">
    <location>
        <begin position="2943"/>
        <end position="2970"/>
    </location>
</feature>
<keyword evidence="15" id="KW-1185">Reference proteome</keyword>
<dbReference type="SUPFAM" id="SSF47031">
    <property type="entry name" value="Second domain of FERM"/>
    <property type="match status" value="1"/>
</dbReference>
<dbReference type="Pfam" id="PF21692">
    <property type="entry name" value="Talin_R4"/>
    <property type="match status" value="1"/>
</dbReference>
<dbReference type="Pfam" id="PF02174">
    <property type="entry name" value="IRS"/>
    <property type="match status" value="1"/>
</dbReference>
<dbReference type="InterPro" id="IPR000299">
    <property type="entry name" value="FERM_domain"/>
</dbReference>
<sequence>MAKSKSSSEIPSPLTLSPSECLDLGLRRESKQFAAAVLGQVALLCSQGKNGQAGNVIIIQNTARVGAVRYAILWHGVFKKVLPPPVGLSLGRVMFVGPSYYWPASPTEIPAAMVATTSRLMPLSHQDELIDVPLPAASGVPRQLAVTESVAERNAVRAVPPALQERRPRPIPTPKPSGRMELITENLPSQERVNRLPCIEESPVVCLLNFPCRQVSPNEDGAVKISRNPQTAFTSAKRGSFVGSSVPYMKVGWQERGKQRGGRHAPNIVGSGSQTHDSHDVRIPSQSCCFDMNCILPSDLLLEETPKVLNRVEQQIRVNMASRSNTFPPVCEQISHRNQILSVWVRVMNKRTRGEAPYEQFAALPSPIIESFFCPYRDQMGHLLKYLPTLPVKMVVLSLKICVRQCNVVKTMQFEPSTAVYDACRIIRERVPEAQTGQDYGLFLSDEDPRKGIWLESGRTLDYYMLRNGVNASVRLTRSHMERSCNHGLDVCFEHRDILEYKKKQRPQKIKMLDGAVKTIMVDDSKTVGELLVTICSRIGITNYEEYSLIQETVEEKREDGTGTLKKDRTLLRDERKMEKLKAKLHTDDDLNWLDHSRTFREQGVDENETLLLRRKFFYSDQNVDSRDPVQLNLLYVQARDDILNGSHPVSFDKACEFGGIQAQIQFGPHIEHKHKPGFLDLKEFLPKEYIKQRGAEKKIFQEHKNCGEMTEIEAKVKYVKLARSLRTYGVSFFLVKEKMKSKNKLVPRLLGITKESVMRVDEKTKDVVQEWPLTTVKRWAASPKSFTLDFGEYQESYYSVQTTEGEQISQLIAGYIDIILKKKQSKDRFGLEGDEESTMLEESVSPKKSTILQQQFNRVGQVNQSSVALPGVIRSGSIGTESPSMGTMPSPQQQITMGQMHRGHMPPLSSAQQALMGTINTSMQAVQKAQIDLGEVDDLPPLGQDMASKVWIQNKMDESKHEIHSQVDAITAGTASVVNLTAGDPTDTDYTAVGCAITTISSNLTEMSKGVKLLAALMEDDVGGGNDLMKAARTLAGAVSDLLKAVEPTSGETRQTVLTAAGSIGQASGDLLRQIGENETDERFQDVLMNLAKAVANAAAMLVLKAKNVAQVAEDTVLQNRVIAAATQCALSTSQLVACAKVVSPTISSPVCQEQLIEAGKLVDRSVESCVQACLSATEDGELLKQVSAAASVVSQALADLLQHVRQYTARGEPIGRYDQATDTIMTVTESIFTSMGDAGEMVRQARVLAQATSDLVNAMRSDAEVEVDVDNSKKLLAAAKLLADATARMVEAAKGAAAYPENEDQQQRLREAAEGLRVATNAAAQNAIKKKLINRLENAAKQAAAAATQTIAAAQNAAASNKNTAAHQQLVQSCKAVADHIPQLVQGVRGSQAKPEDLSAQLALIIASQNFLQPGSKMVTSAKSSVPTVTDQAAAMQLGQCAKNLATCLAELRTSVQKAHEACGPMEIDSALTAIQTLRSELQDAKLAAANTQLKPLPGESLEKCAQDLGSTSKAVGSSMAQLLTCAAQGNEHYTGIAARETAQALKTLAQAARGVAASTTDPKAAAAMLDSARDVMEGSALLIHEAKQALMSDGDAESQQRLAQVAKAVSHSLNNCVNCLPGQKDVDMALKSIGEASKKLLIETIPPASKSFQEAQNDLTQSAADLNQSAGEVVHASRSSSNQLASASGKFSQDFDEFLDAGIEMAGHTQKKDDQVQVIGNLKNISMASSKLLLAAKSLSVDPAAANVKNLLAAAARAVTDSINQLITLCTQQAPGQKECDNALRELEAVRGMLDNPSEPISDLSYFDCIESVMENSKVGLNVQQPEDQSTLCSNRPDHWSPSCWFFVQVLGESMAGISQNCKTGDVPSFGDCVGSASKALCGLTEAAAQASYLVGVSDPNSQAGHQGLVDPIQFGRANQAIQMACQNLVDPQSSPSQVLSAATIVAKHTSALCNACRLASSKTVNPVAKRHFVQSAKEVANTTANLVKTIKALDGDFSEENRNRCRVATAPLIEAVENLTTFASNPEFASVPAKISNEGSAAQVPILHSARSMLDSSTHLLKTARSLVINPKDPPTWSVLAGHSRTVSDSIKGLITAIRDKAPGQRECDSSIDNINKCIRDIEQASLAAVSQNLPSRDDISLEALQEQLTSAVQEIGYLIDPVSTAARGEASQLGHKVTQLAGYFEPLIKASVGVASKLSDHQQQMTFLDQTKTLAESALQMLYAAKEAHTHDAIAEAAQLMKEAVDDMMVTLNEAASEVGMVGGMVESIAEAMAKLDEGTPAEPEGSFVDYQTNMVKHSKAIAVTAQEMMTKSVTCPDELGALASQVTVDYSQLAVQGRLAAHTAEPEEIGFQIKSRVQELGHGCIFLVQKAGALQISPSDSFTKRELIDCARAVTEKVSLVLSALQAGNKGTQACITAASAVSGIIADLDTTIMFASAGTLNAENDESFADHRENILKTAKALVEDTKMLVSGAASGQDKLAQAAQSSAKTITQLTDVVKLGAASIGSDDPETQVVLINAVKDVAKALAELISATKCAAGKAADDPSMYQLKSAAKVMVTNVTSLLKTVKAVEDEATRGTRALEATIECIKQEMALFQSRDAPNKTTTPEEFIRMTKGITIATAKAVAAGNSARQEDIIHTANLSRKAISDMLTTCKQAAYHPEVNEEVKNRALMFGAECTTGYIDLLEQVLLVMQKPSAEQKQHLAACSKRVAGAVTELIQTAEAMKGSEWVDPEDPTVIAETELLGAAASIEAAAKKLEQLKPRVKPKQADETLNFEEQILEAAKSIAAATSALVKSASAAQRELVAQGKVGSIPANAVDDGQWSQGLISAARMVAAATSNLCEAANASVQGHASEEKLISSAKQVAASTAQLLVACKVKADQDSEAMRRLQIAGNAVKKASDNLVRAAQKAAFDKADEDNVVVKTKFVGGIAQIIAAQEEMLRKERELEDARKKLAQIRQQQYKFLPSELREDAN</sequence>
<dbReference type="InterPro" id="IPR036476">
    <property type="entry name" value="Talin_cent_sf"/>
</dbReference>
<dbReference type="GO" id="GO:0005925">
    <property type="term" value="C:focal adhesion"/>
    <property type="evidence" value="ECO:0007669"/>
    <property type="project" value="UniProtKB-SubCell"/>
</dbReference>
<dbReference type="GO" id="GO:0098609">
    <property type="term" value="P:cell-cell adhesion"/>
    <property type="evidence" value="ECO:0007669"/>
    <property type="project" value="TreeGrafter"/>
</dbReference>
<evidence type="ECO:0000256" key="11">
    <source>
        <dbReference type="SAM" id="MobiDB-lite"/>
    </source>
</evidence>
<dbReference type="SUPFAM" id="SSF50729">
    <property type="entry name" value="PH domain-like"/>
    <property type="match status" value="1"/>
</dbReference>
<dbReference type="FunFam" id="1.20.1410.10:FF:000001">
    <property type="entry name" value="Talin 2"/>
    <property type="match status" value="1"/>
</dbReference>
<dbReference type="InterPro" id="IPR029071">
    <property type="entry name" value="Ubiquitin-like_domsf"/>
</dbReference>
<evidence type="ECO:0000256" key="1">
    <source>
        <dbReference type="ARBA" id="ARBA00004245"/>
    </source>
</evidence>
<dbReference type="SUPFAM" id="SSF54236">
    <property type="entry name" value="Ubiquitin-like"/>
    <property type="match status" value="1"/>
</dbReference>
<dbReference type="SUPFAM" id="SSF47220">
    <property type="entry name" value="alpha-catenin/vinculin-like"/>
    <property type="match status" value="6"/>
</dbReference>
<evidence type="ECO:0000256" key="8">
    <source>
        <dbReference type="ARBA" id="ARBA00023136"/>
    </source>
</evidence>
<evidence type="ECO:0000256" key="9">
    <source>
        <dbReference type="ARBA" id="ARBA00023212"/>
    </source>
</evidence>
<dbReference type="GO" id="GO:0005856">
    <property type="term" value="C:cytoskeleton"/>
    <property type="evidence" value="ECO:0007669"/>
    <property type="project" value="UniProtKB-SubCell"/>
</dbReference>
<reference evidence="14 15" key="1">
    <citation type="journal article" date="2018" name="G3 (Bethesda)">
        <title>A High-Quality Reference Genome for the Invasive Mosquitofish Gambusia affinis Using a Chicago Library.</title>
        <authorList>
            <person name="Hoffberg S.L."/>
            <person name="Troendle N.J."/>
            <person name="Glenn T.C."/>
            <person name="Mahmud O."/>
            <person name="Louha S."/>
            <person name="Chalopin D."/>
            <person name="Bennetzen J.L."/>
            <person name="Mauricio R."/>
        </authorList>
    </citation>
    <scope>NUCLEOTIDE SEQUENCE [LARGE SCALE GENOMIC DNA]</scope>
    <source>
        <strain evidence="14">NE01/NJP1002.9</strain>
        <tissue evidence="14">Muscle</tissue>
    </source>
</reference>
<dbReference type="PROSITE" id="PS00661">
    <property type="entry name" value="FERM_2"/>
    <property type="match status" value="1"/>
</dbReference>
<dbReference type="FunFam" id="1.20.1420.10:FF:000006">
    <property type="entry name" value="Talin 2"/>
    <property type="match status" value="1"/>
</dbReference>
<dbReference type="SUPFAM" id="SSF109885">
    <property type="entry name" value="I/LWEQ domain"/>
    <property type="match status" value="4"/>
</dbReference>
<dbReference type="Gene3D" id="2.30.29.30">
    <property type="entry name" value="Pleckstrin-homology domain (PH domain)/Phosphotyrosine-binding domain (PTB)"/>
    <property type="match status" value="1"/>
</dbReference>
<dbReference type="Gene3D" id="1.20.120.230">
    <property type="entry name" value="Alpha-catenin/vinculin-like"/>
    <property type="match status" value="5"/>
</dbReference>
<dbReference type="InterPro" id="IPR019747">
    <property type="entry name" value="FERM_CS"/>
</dbReference>
<dbReference type="Pfam" id="PF01608">
    <property type="entry name" value="I_LWEQ"/>
    <property type="match status" value="1"/>
</dbReference>
<evidence type="ECO:0000256" key="10">
    <source>
        <dbReference type="SAM" id="Coils"/>
    </source>
</evidence>
<dbReference type="FunFam" id="1.20.120.230:FF:000005">
    <property type="entry name" value="Talin 1"/>
    <property type="match status" value="1"/>
</dbReference>
<dbReference type="PROSITE" id="PS50945">
    <property type="entry name" value="I_LWEQ"/>
    <property type="match status" value="1"/>
</dbReference>
<feature type="region of interest" description="Disordered" evidence="11">
    <location>
        <begin position="255"/>
        <end position="279"/>
    </location>
</feature>
<dbReference type="SUPFAM" id="SSF109880">
    <property type="entry name" value="A middle domain of Talin 1"/>
    <property type="match status" value="1"/>
</dbReference>
<dbReference type="FunFam" id="1.20.1420.10:FF:000004">
    <property type="entry name" value="Talin 2"/>
    <property type="match status" value="1"/>
</dbReference>
<keyword evidence="8" id="KW-0472">Membrane</keyword>
<dbReference type="FunFam" id="1.20.1420.10:FF:000007">
    <property type="entry name" value="Talin 2"/>
    <property type="match status" value="1"/>
</dbReference>
<dbReference type="FunFam" id="1.20.120.230:FF:000002">
    <property type="entry name" value="Talin 2"/>
    <property type="match status" value="1"/>
</dbReference>
<dbReference type="GO" id="GO:0034329">
    <property type="term" value="P:cell junction assembly"/>
    <property type="evidence" value="ECO:0007669"/>
    <property type="project" value="UniProtKB-ARBA"/>
</dbReference>
<dbReference type="Gene3D" id="1.20.1410.10">
    <property type="entry name" value="I/LWEQ domain"/>
    <property type="match status" value="1"/>
</dbReference>
<dbReference type="Gene3D" id="1.20.80.10">
    <property type="match status" value="1"/>
</dbReference>
<dbReference type="Proteomes" id="UP000250572">
    <property type="component" value="Unassembled WGS sequence"/>
</dbReference>
<dbReference type="InterPro" id="IPR035964">
    <property type="entry name" value="I/LWEQ_dom_sf"/>
</dbReference>
<proteinExistence type="predicted"/>
<dbReference type="InterPro" id="IPR011993">
    <property type="entry name" value="PH-like_dom_sf"/>
</dbReference>
<dbReference type="SMART" id="SM00307">
    <property type="entry name" value="ILWEQ"/>
    <property type="match status" value="1"/>
</dbReference>
<dbReference type="GO" id="GO:0005737">
    <property type="term" value="C:cytoplasm"/>
    <property type="evidence" value="ECO:0007669"/>
    <property type="project" value="TreeGrafter"/>
</dbReference>
<feature type="domain" description="I/LWEQ" evidence="13">
    <location>
        <begin position="2736"/>
        <end position="2975"/>
    </location>
</feature>
<evidence type="ECO:0000259" key="13">
    <source>
        <dbReference type="PROSITE" id="PS50945"/>
    </source>
</evidence>
<evidence type="ECO:0008006" key="16">
    <source>
        <dbReference type="Google" id="ProtNLM"/>
    </source>
</evidence>
<dbReference type="PANTHER" id="PTHR19981:SF34">
    <property type="entry name" value="TALIN-2"/>
    <property type="match status" value="1"/>
</dbReference>
<organism evidence="14 15">
    <name type="scientific">Gambusia affinis</name>
    <name type="common">Western mosquitofish</name>
    <name type="synonym">Heterandria affinis</name>
    <dbReference type="NCBI Taxonomy" id="33528"/>
    <lineage>
        <taxon>Eukaryota</taxon>
        <taxon>Metazoa</taxon>
        <taxon>Chordata</taxon>
        <taxon>Craniata</taxon>
        <taxon>Vertebrata</taxon>
        <taxon>Euteleostomi</taxon>
        <taxon>Actinopterygii</taxon>
        <taxon>Neopterygii</taxon>
        <taxon>Teleostei</taxon>
        <taxon>Neoteleostei</taxon>
        <taxon>Acanthomorphata</taxon>
        <taxon>Ovalentaria</taxon>
        <taxon>Atherinomorphae</taxon>
        <taxon>Cyprinodontiformes</taxon>
        <taxon>Poeciliidae</taxon>
        <taxon>Poeciliinae</taxon>
        <taxon>Gambusia</taxon>
    </lineage>
</organism>
<dbReference type="InterPro" id="IPR015009">
    <property type="entry name" value="Vinculin-bd_dom"/>
</dbReference>
<dbReference type="CDD" id="cd14473">
    <property type="entry name" value="FERM_B-lobe"/>
    <property type="match status" value="1"/>
</dbReference>
<dbReference type="FunFam" id="1.20.80.10:FF:000007">
    <property type="entry name" value="Talin 2"/>
    <property type="match status" value="1"/>
</dbReference>
<dbReference type="GO" id="GO:0051015">
    <property type="term" value="F:actin filament binding"/>
    <property type="evidence" value="ECO:0007669"/>
    <property type="project" value="InterPro"/>
</dbReference>
<protein>
    <recommendedName>
        <fullName evidence="16">FERM domain-containing protein</fullName>
    </recommendedName>
</protein>
<dbReference type="CDD" id="cd10569">
    <property type="entry name" value="FERM_C_Talin"/>
    <property type="match status" value="1"/>
</dbReference>
<feature type="domain" description="FERM" evidence="12">
    <location>
        <begin position="506"/>
        <end position="824"/>
    </location>
</feature>
<evidence type="ECO:0000259" key="12">
    <source>
        <dbReference type="PROSITE" id="PS50057"/>
    </source>
</evidence>
<dbReference type="CDD" id="cd12150">
    <property type="entry name" value="talin-RS"/>
    <property type="match status" value="1"/>
</dbReference>
<dbReference type="InterPro" id="IPR019748">
    <property type="entry name" value="FERM_central"/>
</dbReference>
<gene>
    <name evidence="14" type="ORF">CCH79_00006162</name>
</gene>
<dbReference type="CDD" id="cd17174">
    <property type="entry name" value="FERM_F1_TLN2"/>
    <property type="match status" value="1"/>
</dbReference>
<dbReference type="FunFam" id="3.10.20.90:FF:000066">
    <property type="entry name" value="Talin 1"/>
    <property type="match status" value="1"/>
</dbReference>
<dbReference type="FunFam" id="1.20.1420.10:FF:000005">
    <property type="entry name" value="Talin 2"/>
    <property type="match status" value="1"/>
</dbReference>
<evidence type="ECO:0000256" key="3">
    <source>
        <dbReference type="ARBA" id="ARBA00004413"/>
    </source>
</evidence>
<dbReference type="InterPro" id="IPR002404">
    <property type="entry name" value="IRS_PTB"/>
</dbReference>
<feature type="coiled-coil region" evidence="10">
    <location>
        <begin position="1470"/>
        <end position="1497"/>
    </location>
</feature>
<dbReference type="InterPro" id="IPR019749">
    <property type="entry name" value="Band_41_domain"/>
</dbReference>
<comment type="caution">
    <text evidence="14">The sequence shown here is derived from an EMBL/GenBank/DDBJ whole genome shotgun (WGS) entry which is preliminary data.</text>
</comment>
<dbReference type="Pfam" id="PF25177">
    <property type="entry name" value="Talin_VBS2"/>
    <property type="match status" value="1"/>
</dbReference>
<dbReference type="InterPro" id="IPR002558">
    <property type="entry name" value="ILWEQ_dom"/>
</dbReference>